<evidence type="ECO:0000256" key="1">
    <source>
        <dbReference type="NCBIfam" id="TIGR02097"/>
    </source>
</evidence>
<dbReference type="OrthoDB" id="9806050at2"/>
<feature type="domain" description="Hemimethylated DNA-binding" evidence="2">
    <location>
        <begin position="4"/>
        <end position="100"/>
    </location>
</feature>
<dbReference type="NCBIfam" id="TIGR02097">
    <property type="entry name" value="yccV"/>
    <property type="match status" value="1"/>
</dbReference>
<accession>A0A1V3A242</accession>
<dbReference type="InterPro" id="IPR036623">
    <property type="entry name" value="Hemimethylated_DNA-bd_sf"/>
</dbReference>
<reference evidence="3 4" key="1">
    <citation type="submission" date="2017-02" db="EMBL/GenBank/DDBJ databases">
        <title>Genomic diversity within the haloalkaliphilic genus Thioalkalivibrio.</title>
        <authorList>
            <person name="Ahn A.-C."/>
            <person name="Meier-Kolthoff J."/>
            <person name="Overmars L."/>
            <person name="Richter M."/>
            <person name="Woyke T."/>
            <person name="Sorokin D.Y."/>
            <person name="Muyzer G."/>
        </authorList>
    </citation>
    <scope>NUCLEOTIDE SEQUENCE [LARGE SCALE GENOMIC DNA]</scope>
    <source>
        <strain evidence="3 4">HL17</strain>
    </source>
</reference>
<sequence length="106" mass="12394">MASGTRFSVGEIVHHLKYDYRGVIVDVDPVYNGSDEWYETVAKSRPPKDQPWYHVLVDGYTHSTYVAERHLESDTSGEQIDHPDLGKFFDRFMNGRYSRENQTRTH</sequence>
<dbReference type="SUPFAM" id="SSF141255">
    <property type="entry name" value="YccV-like"/>
    <property type="match status" value="1"/>
</dbReference>
<dbReference type="Proteomes" id="UP000189177">
    <property type="component" value="Unassembled WGS sequence"/>
</dbReference>
<dbReference type="InterPro" id="IPR011722">
    <property type="entry name" value="Hemimethylated_DNA-bd_dom"/>
</dbReference>
<dbReference type="STRING" id="252474.B1A74_01115"/>
<evidence type="ECO:0000313" key="3">
    <source>
        <dbReference type="EMBL" id="OOC11401.1"/>
    </source>
</evidence>
<keyword evidence="4" id="KW-1185">Reference proteome</keyword>
<dbReference type="SMART" id="SM00992">
    <property type="entry name" value="YccV-like"/>
    <property type="match status" value="1"/>
</dbReference>
<dbReference type="Gene3D" id="2.30.30.390">
    <property type="entry name" value="Hemimethylated DNA-binding domain"/>
    <property type="match status" value="1"/>
</dbReference>
<dbReference type="RefSeq" id="WP_018869428.1">
    <property type="nucleotide sequence ID" value="NZ_MUZR01000003.1"/>
</dbReference>
<evidence type="ECO:0000313" key="4">
    <source>
        <dbReference type="Proteomes" id="UP000189177"/>
    </source>
</evidence>
<dbReference type="InterPro" id="IPR053189">
    <property type="entry name" value="Clp_protease_adapter_ClpF"/>
</dbReference>
<dbReference type="GO" id="GO:0003677">
    <property type="term" value="F:DNA binding"/>
    <property type="evidence" value="ECO:0007669"/>
    <property type="project" value="UniProtKB-UniRule"/>
</dbReference>
<evidence type="ECO:0000259" key="2">
    <source>
        <dbReference type="SMART" id="SM00992"/>
    </source>
</evidence>
<dbReference type="AlphaFoldDB" id="A0A1V3A242"/>
<dbReference type="PANTHER" id="PTHR48439">
    <property type="entry name" value="HEMIMETHYLATED DNA-BINDING DOMAIN-CONTAINING PROTEIN"/>
    <property type="match status" value="1"/>
</dbReference>
<organism evidence="3 4">
    <name type="scientific">Thioalkalivibrio halophilus</name>
    <dbReference type="NCBI Taxonomy" id="252474"/>
    <lineage>
        <taxon>Bacteria</taxon>
        <taxon>Pseudomonadati</taxon>
        <taxon>Pseudomonadota</taxon>
        <taxon>Gammaproteobacteria</taxon>
        <taxon>Chromatiales</taxon>
        <taxon>Ectothiorhodospiraceae</taxon>
        <taxon>Thioalkalivibrio</taxon>
    </lineage>
</organism>
<protein>
    <recommendedName>
        <fullName evidence="1">Heat shock protein HspQ</fullName>
    </recommendedName>
</protein>
<dbReference type="Pfam" id="PF08755">
    <property type="entry name" value="YccV-like"/>
    <property type="match status" value="1"/>
</dbReference>
<gene>
    <name evidence="3" type="ORF">B1A74_01115</name>
</gene>
<name>A0A1V3A242_9GAMM</name>
<comment type="caution">
    <text evidence="3">The sequence shown here is derived from an EMBL/GenBank/DDBJ whole genome shotgun (WGS) entry which is preliminary data.</text>
</comment>
<keyword evidence="3" id="KW-0238">DNA-binding</keyword>
<dbReference type="PANTHER" id="PTHR48439:SF1">
    <property type="entry name" value="HEMIMETHYLATED DNA-BINDING DOMAIN-CONTAINING PROTEIN"/>
    <property type="match status" value="1"/>
</dbReference>
<proteinExistence type="predicted"/>
<dbReference type="EMBL" id="MUZR01000003">
    <property type="protein sequence ID" value="OOC11401.1"/>
    <property type="molecule type" value="Genomic_DNA"/>
</dbReference>